<organism evidence="1 2">
    <name type="scientific">Comamonas kerstersii</name>
    <dbReference type="NCBI Taxonomy" id="225992"/>
    <lineage>
        <taxon>Bacteria</taxon>
        <taxon>Pseudomonadati</taxon>
        <taxon>Pseudomonadota</taxon>
        <taxon>Betaproteobacteria</taxon>
        <taxon>Burkholderiales</taxon>
        <taxon>Comamonadaceae</taxon>
        <taxon>Comamonas</taxon>
    </lineage>
</organism>
<dbReference type="GeneID" id="83040268"/>
<dbReference type="RefSeq" id="WP_054066352.1">
    <property type="nucleotide sequence ID" value="NZ_CP020121.1"/>
</dbReference>
<dbReference type="EMBL" id="CP020121">
    <property type="protein sequence ID" value="AQZ99057.1"/>
    <property type="molecule type" value="Genomic_DNA"/>
</dbReference>
<protein>
    <submittedName>
        <fullName evidence="1">Uncharacterized protein</fullName>
    </submittedName>
</protein>
<reference evidence="1 2" key="1">
    <citation type="submission" date="2017-03" db="EMBL/GenBank/DDBJ databases">
        <title>Rapid Whole Genome Sequencing of Comamonas kerstersii Causing Continuous ambulatory Peritoneal Dialysis-Associated Peritonitis.</title>
        <authorList>
            <person name="Zheng B."/>
        </authorList>
    </citation>
    <scope>NUCLEOTIDE SEQUENCE [LARGE SCALE GENOMIC DNA]</scope>
    <source>
        <strain evidence="1 2">8943</strain>
    </source>
</reference>
<evidence type="ECO:0000313" key="2">
    <source>
        <dbReference type="Proteomes" id="UP000242792"/>
    </source>
</evidence>
<dbReference type="KEGG" id="cke:B5M06_13160"/>
<gene>
    <name evidence="1" type="ORF">B5M06_13160</name>
</gene>
<accession>A0A1V0BGM9</accession>
<sequence length="105" mass="11235">MTTNAIPLDAVRAALTGCAVKAKRDRQGKPTGRVAAFTRYQHFAPCCSRKGVPADTFIHFAVMEHGELSRLVDRVSAEHGADAVRHIWGVGVRALKAEIGAGVLV</sequence>
<name>A0A1V0BGM9_9BURK</name>
<proteinExistence type="predicted"/>
<dbReference type="AlphaFoldDB" id="A0A1V0BGM9"/>
<evidence type="ECO:0000313" key="1">
    <source>
        <dbReference type="EMBL" id="AQZ99057.1"/>
    </source>
</evidence>
<dbReference type="Proteomes" id="UP000242792">
    <property type="component" value="Chromosome"/>
</dbReference>